<accession>A0A5J9SV61</accession>
<evidence type="ECO:0000313" key="2">
    <source>
        <dbReference type="EMBL" id="TVU02839.1"/>
    </source>
</evidence>
<dbReference type="InterPro" id="IPR044816">
    <property type="entry name" value="BURP"/>
</dbReference>
<feature type="non-terminal residue" evidence="2">
    <location>
        <position position="1"/>
    </location>
</feature>
<dbReference type="EMBL" id="RWGY01000268">
    <property type="protein sequence ID" value="TVU02839.1"/>
    <property type="molecule type" value="Genomic_DNA"/>
</dbReference>
<protein>
    <recommendedName>
        <fullName evidence="1">BURP domain-containing protein</fullName>
    </recommendedName>
</protein>
<reference evidence="2 3" key="1">
    <citation type="journal article" date="2019" name="Sci. Rep.">
        <title>A high-quality genome of Eragrostis curvula grass provides insights into Poaceae evolution and supports new strategies to enhance forage quality.</title>
        <authorList>
            <person name="Carballo J."/>
            <person name="Santos B.A.C.M."/>
            <person name="Zappacosta D."/>
            <person name="Garbus I."/>
            <person name="Selva J.P."/>
            <person name="Gallo C.A."/>
            <person name="Diaz A."/>
            <person name="Albertini E."/>
            <person name="Caccamo M."/>
            <person name="Echenique V."/>
        </authorList>
    </citation>
    <scope>NUCLEOTIDE SEQUENCE [LARGE SCALE GENOMIC DNA]</scope>
    <source>
        <strain evidence="3">cv. Victoria</strain>
        <tissue evidence="2">Leaf</tissue>
    </source>
</reference>
<dbReference type="Gramene" id="TVU02839">
    <property type="protein sequence ID" value="TVU02839"/>
    <property type="gene ID" value="EJB05_51625"/>
</dbReference>
<dbReference type="InterPro" id="IPR004873">
    <property type="entry name" value="BURP_dom"/>
</dbReference>
<dbReference type="PANTHER" id="PTHR31236:SF24">
    <property type="entry name" value="BURP DOMAIN PROTEIN RD22"/>
    <property type="match status" value="1"/>
</dbReference>
<organism evidence="2 3">
    <name type="scientific">Eragrostis curvula</name>
    <name type="common">weeping love grass</name>
    <dbReference type="NCBI Taxonomy" id="38414"/>
    <lineage>
        <taxon>Eukaryota</taxon>
        <taxon>Viridiplantae</taxon>
        <taxon>Streptophyta</taxon>
        <taxon>Embryophyta</taxon>
        <taxon>Tracheophyta</taxon>
        <taxon>Spermatophyta</taxon>
        <taxon>Magnoliopsida</taxon>
        <taxon>Liliopsida</taxon>
        <taxon>Poales</taxon>
        <taxon>Poaceae</taxon>
        <taxon>PACMAD clade</taxon>
        <taxon>Chloridoideae</taxon>
        <taxon>Eragrostideae</taxon>
        <taxon>Eragrostidinae</taxon>
        <taxon>Eragrostis</taxon>
    </lineage>
</organism>
<dbReference type="Pfam" id="PF03181">
    <property type="entry name" value="BURP"/>
    <property type="match status" value="1"/>
</dbReference>
<keyword evidence="3" id="KW-1185">Reference proteome</keyword>
<dbReference type="Proteomes" id="UP000324897">
    <property type="component" value="Unassembled WGS sequence"/>
</dbReference>
<evidence type="ECO:0000313" key="3">
    <source>
        <dbReference type="Proteomes" id="UP000324897"/>
    </source>
</evidence>
<proteinExistence type="predicted"/>
<feature type="domain" description="BURP" evidence="1">
    <location>
        <begin position="1"/>
        <end position="105"/>
    </location>
</feature>
<dbReference type="PROSITE" id="PS51277">
    <property type="entry name" value="BURP"/>
    <property type="match status" value="1"/>
</dbReference>
<name>A0A5J9SV61_9POAL</name>
<comment type="caution">
    <text evidence="2">The sequence shown here is derived from an EMBL/GenBank/DDBJ whole genome shotgun (WGS) entry which is preliminary data.</text>
</comment>
<sequence length="105" mass="10659">MTLSFPAEAAPAILPHDVAEKAPFAMLDDILAAFHIPAGSAAAAQVSDTLSRCQAPPNVVAGEVIKSCTTSLKATVQSAIRMLGADHAGGVWAAASELPRAGLPR</sequence>
<dbReference type="AlphaFoldDB" id="A0A5J9SV61"/>
<gene>
    <name evidence="2" type="ORF">EJB05_51625</name>
</gene>
<dbReference type="PANTHER" id="PTHR31236">
    <property type="entry name" value="BURP DOMAIN PROTEIN USPL1-LIKE"/>
    <property type="match status" value="1"/>
</dbReference>
<evidence type="ECO:0000259" key="1">
    <source>
        <dbReference type="PROSITE" id="PS51277"/>
    </source>
</evidence>